<gene>
    <name evidence="1" type="ORF">DERF_000886</name>
</gene>
<reference evidence="1" key="2">
    <citation type="journal article" date="2022" name="Res Sq">
        <title>Comparative Genomics Reveals Insights into the Divergent Evolution of Astigmatic Mites and Household Pest Adaptations.</title>
        <authorList>
            <person name="Xiong Q."/>
            <person name="Wan A.T.-Y."/>
            <person name="Liu X.-Y."/>
            <person name="Fung C.S.-H."/>
            <person name="Xiao X."/>
            <person name="Malainual N."/>
            <person name="Hou J."/>
            <person name="Wang L."/>
            <person name="Wang M."/>
            <person name="Yang K."/>
            <person name="Cui Y."/>
            <person name="Leung E."/>
            <person name="Nong W."/>
            <person name="Shin S.-K."/>
            <person name="Au S."/>
            <person name="Jeong K.Y."/>
            <person name="Chew F.T."/>
            <person name="Hui J."/>
            <person name="Leung T.F."/>
            <person name="Tungtrongchitr A."/>
            <person name="Zhong N."/>
            <person name="Liu Z."/>
            <person name="Tsui S."/>
        </authorList>
    </citation>
    <scope>NUCLEOTIDE SEQUENCE</scope>
    <source>
        <strain evidence="1">Derf</strain>
        <tissue evidence="1">Whole organism</tissue>
    </source>
</reference>
<sequence length="750" mass="87801">MDDSELLLNQKVSTALNTIIASELKDNHDDTLIEKFCSLLNEFDEKFLENLVTTNENLLSLIDSHLEWKSFICDDDFELKIDNVVIVLRICKPLLNRELIFQIYLKQSNQNLIELVLKIIATNYKDKLSQHHMLNIALFSLFNSICHHQTGKQFLITHFLTPENGSFFIENLFDYDCQTRFIQKEIHLLLANIIGLSLEFDQTRLQEIVAYKFANLKFNLPKIVCNIIDLLPDRNEFFHRFQIFLSFEVFLVNCDRFDDDLLKQSIKLIELISSLKNYANKTEYLIALLKEKLLKQQDCFAYSTFLISLSNSHSKCVDIEMYRGKSHSFIGHYLMHLLGHHDSNGLANLSDEERVLLENIPMIRLQTICLQQLNKLQPSTECHQLVPLLENVINVNNNNIANNKKHLNLLISFFERLIIQNYDADRRIQDIYLQIYCNYPVVRKSILQSIVDIFRKRKKFDFPKFLPIWLNHLINVDKDDDDEIVDIIIELIFHIILEDEQTQELNEFLSGEHAYLLRTIDLEANCRANILSTLFMAHYCFDSSNHSSNHSSIVLNTNFLGDTFFEQSFLQFDQLDLEFRQQFFANMKQILSKFSIDLPQQKLVLRLVCQIFSDENDTELLLVLLNLIELIICKQELRDSPQFSQLIIDTNLFASLFGLFGENSFISCQVEMEIMQFLGRYRNDLVIIMDKYPDSKHDGIYPLLTSSSRFEEQMNKIHVNQSLNSPQLSLLDDIIHTSKLLSDQIVMDCY</sequence>
<dbReference type="AlphaFoldDB" id="A0A922LAL6"/>
<proteinExistence type="predicted"/>
<reference evidence="1" key="1">
    <citation type="submission" date="2013-05" db="EMBL/GenBank/DDBJ databases">
        <authorList>
            <person name="Yim A.K.Y."/>
            <person name="Chan T.F."/>
            <person name="Ji K.M."/>
            <person name="Liu X.Y."/>
            <person name="Zhou J.W."/>
            <person name="Li R.Q."/>
            <person name="Yang K.Y."/>
            <person name="Li J."/>
            <person name="Li M."/>
            <person name="Law P.T.W."/>
            <person name="Wu Y.L."/>
            <person name="Cai Z.L."/>
            <person name="Qin H."/>
            <person name="Bao Y."/>
            <person name="Leung R.K.K."/>
            <person name="Ng P.K.S."/>
            <person name="Zou J."/>
            <person name="Zhong X.J."/>
            <person name="Ran P.X."/>
            <person name="Zhong N.S."/>
            <person name="Liu Z.G."/>
            <person name="Tsui S.K.W."/>
        </authorList>
    </citation>
    <scope>NUCLEOTIDE SEQUENCE</scope>
    <source>
        <strain evidence="1">Derf</strain>
        <tissue evidence="1">Whole organism</tissue>
    </source>
</reference>
<keyword evidence="2" id="KW-1185">Reference proteome</keyword>
<name>A0A922LAL6_DERFA</name>
<dbReference type="Proteomes" id="UP000790347">
    <property type="component" value="Unassembled WGS sequence"/>
</dbReference>
<protein>
    <submittedName>
        <fullName evidence="1">Uncharacterized protein</fullName>
    </submittedName>
</protein>
<comment type="caution">
    <text evidence="1">The sequence shown here is derived from an EMBL/GenBank/DDBJ whole genome shotgun (WGS) entry which is preliminary data.</text>
</comment>
<evidence type="ECO:0000313" key="2">
    <source>
        <dbReference type="Proteomes" id="UP000790347"/>
    </source>
</evidence>
<evidence type="ECO:0000313" key="1">
    <source>
        <dbReference type="EMBL" id="KAH9526827.1"/>
    </source>
</evidence>
<organism evidence="1 2">
    <name type="scientific">Dermatophagoides farinae</name>
    <name type="common">American house dust mite</name>
    <dbReference type="NCBI Taxonomy" id="6954"/>
    <lineage>
        <taxon>Eukaryota</taxon>
        <taxon>Metazoa</taxon>
        <taxon>Ecdysozoa</taxon>
        <taxon>Arthropoda</taxon>
        <taxon>Chelicerata</taxon>
        <taxon>Arachnida</taxon>
        <taxon>Acari</taxon>
        <taxon>Acariformes</taxon>
        <taxon>Sarcoptiformes</taxon>
        <taxon>Astigmata</taxon>
        <taxon>Psoroptidia</taxon>
        <taxon>Analgoidea</taxon>
        <taxon>Pyroglyphidae</taxon>
        <taxon>Dermatophagoidinae</taxon>
        <taxon>Dermatophagoides</taxon>
    </lineage>
</organism>
<dbReference type="EMBL" id="ASGP02000001">
    <property type="protein sequence ID" value="KAH9526827.1"/>
    <property type="molecule type" value="Genomic_DNA"/>
</dbReference>
<accession>A0A922LAL6</accession>